<dbReference type="GO" id="GO:0006355">
    <property type="term" value="P:regulation of DNA-templated transcription"/>
    <property type="evidence" value="ECO:0007669"/>
    <property type="project" value="UniProtKB-ARBA"/>
</dbReference>
<dbReference type="InterPro" id="IPR011991">
    <property type="entry name" value="ArsR-like_HTH"/>
</dbReference>
<dbReference type="Gene3D" id="1.10.10.10">
    <property type="entry name" value="Winged helix-like DNA-binding domain superfamily/Winged helix DNA-binding domain"/>
    <property type="match status" value="1"/>
</dbReference>
<dbReference type="InterPro" id="IPR019734">
    <property type="entry name" value="TPR_rpt"/>
</dbReference>
<dbReference type="CDD" id="cd00090">
    <property type="entry name" value="HTH_ARSR"/>
    <property type="match status" value="1"/>
</dbReference>
<dbReference type="PANTHER" id="PTHR10098">
    <property type="entry name" value="RAPSYN-RELATED"/>
    <property type="match status" value="1"/>
</dbReference>
<dbReference type="SMART" id="SM00028">
    <property type="entry name" value="TPR"/>
    <property type="match status" value="6"/>
</dbReference>
<sequence length="841" mass="92962">MRASRFNPHAMSDEAVKALATGREDVLAQILGVIEANRSGGGSLQHVLIAAPRGMGKSFLLRLVQVALQERTGSPRFVLLPEEQPNITTPASFLDEIRRTLEGGDPGGAMPRFAEEGPGAWDEAAARLEAAIRAAMPDDPHPLLVAAVENLDVLLDSVFRGKANQSRLRKLLAGQPHLMLLATTLKGDLDQGYDARLFHAFAHKRLRPWEQADYMAYFRRRRAGTKDAAHPGESRLKAIATFTGGSPRMAVVLADLVEEGDPLSAAGTLDRLVDELTPYYQDLLERMPPRSRALFDALVRGGEPCSQSDLAARVGTTQNRIAQHFAWLRENEVVFGERRQGGRDFLYRIADRVFVQYYRKRFILHGGNYTPLAAMTDFLATFFSADENRTRALDLLKQGAEREAQVFMRVALEQERPELAGSADFFTSSGLLQGFILQDANRHEEAFDAFERAAARAEEEGDKGRQALCLYIMGESFRQLGRHEEAVDALSRSAFLAKKTNLKSIQRSCLLLKGWSLGHLGRYETAVDTLDQATILADEEGNKISKATCLRLIGTNLIQLNCAETAIEVLSRAVTLAKEAGDGAEQARCFLNMGIGLGQLGRHEEAIDILYRAEALVEEVGDKRTKAVCLHLLALSLGQLERLEETLSYYLSASCIFADLKYYKWQASSLAGACHYAVILDRANICKEAVREVRDFSLIERQLPEELAAALAYVEQHEGRAEAFARGQQILRWWSEPSLSFDAHPMLRGLFAGLVHEEVSPGLLRDLTEEMQADFATLPAPDRQAMSLTLDYLESGRDEAVLQRADPDIAAAVRTITSGTAREEQPPAAPAATPKPARKKR</sequence>
<dbReference type="PANTHER" id="PTHR10098:SF108">
    <property type="entry name" value="TETRATRICOPEPTIDE REPEAT PROTEIN 28"/>
    <property type="match status" value="1"/>
</dbReference>
<dbReference type="Pfam" id="PF13424">
    <property type="entry name" value="TPR_12"/>
    <property type="match status" value="1"/>
</dbReference>
<dbReference type="Proteomes" id="UP001301140">
    <property type="component" value="Unassembled WGS sequence"/>
</dbReference>
<evidence type="ECO:0000313" key="3">
    <source>
        <dbReference type="Proteomes" id="UP001301140"/>
    </source>
</evidence>
<accession>A0AAP3V1D0</accession>
<dbReference type="InterPro" id="IPR011990">
    <property type="entry name" value="TPR-like_helical_dom_sf"/>
</dbReference>
<keyword evidence="3" id="KW-1185">Reference proteome</keyword>
<name>A0AAP3V1D0_9PROT</name>
<evidence type="ECO:0000313" key="2">
    <source>
        <dbReference type="EMBL" id="MDF1586223.1"/>
    </source>
</evidence>
<organism evidence="2 3">
    <name type="scientific">Marinimicrococcus flavescens</name>
    <dbReference type="NCBI Taxonomy" id="3031815"/>
    <lineage>
        <taxon>Bacteria</taxon>
        <taxon>Pseudomonadati</taxon>
        <taxon>Pseudomonadota</taxon>
        <taxon>Alphaproteobacteria</taxon>
        <taxon>Geminicoccales</taxon>
        <taxon>Geminicoccaceae</taxon>
        <taxon>Marinimicrococcus</taxon>
    </lineage>
</organism>
<dbReference type="AlphaFoldDB" id="A0AAP3V1D0"/>
<dbReference type="InterPro" id="IPR036388">
    <property type="entry name" value="WH-like_DNA-bd_sf"/>
</dbReference>
<protein>
    <submittedName>
        <fullName evidence="2">Tetratricopeptide repeat protein</fullName>
    </submittedName>
</protein>
<dbReference type="SUPFAM" id="SSF46785">
    <property type="entry name" value="Winged helix' DNA-binding domain"/>
    <property type="match status" value="1"/>
</dbReference>
<dbReference type="InterPro" id="IPR036390">
    <property type="entry name" value="WH_DNA-bd_sf"/>
</dbReference>
<dbReference type="RefSeq" id="WP_327788638.1">
    <property type="nucleotide sequence ID" value="NZ_JARGEQ010000073.1"/>
</dbReference>
<dbReference type="SUPFAM" id="SSF48452">
    <property type="entry name" value="TPR-like"/>
    <property type="match status" value="2"/>
</dbReference>
<evidence type="ECO:0000256" key="1">
    <source>
        <dbReference type="SAM" id="MobiDB-lite"/>
    </source>
</evidence>
<feature type="region of interest" description="Disordered" evidence="1">
    <location>
        <begin position="817"/>
        <end position="841"/>
    </location>
</feature>
<reference evidence="2 3" key="1">
    <citation type="submission" date="2023-03" db="EMBL/GenBank/DDBJ databases">
        <title>YIM 152171 draft genome.</title>
        <authorList>
            <person name="Yang Z."/>
        </authorList>
    </citation>
    <scope>NUCLEOTIDE SEQUENCE [LARGE SCALE GENOMIC DNA]</scope>
    <source>
        <strain evidence="2 3">YIM 152171</strain>
    </source>
</reference>
<comment type="caution">
    <text evidence="2">The sequence shown here is derived from an EMBL/GenBank/DDBJ whole genome shotgun (WGS) entry which is preliminary data.</text>
</comment>
<dbReference type="Gene3D" id="1.25.40.10">
    <property type="entry name" value="Tetratricopeptide repeat domain"/>
    <property type="match status" value="2"/>
</dbReference>
<proteinExistence type="predicted"/>
<dbReference type="EMBL" id="JARGEQ010000073">
    <property type="protein sequence ID" value="MDF1586223.1"/>
    <property type="molecule type" value="Genomic_DNA"/>
</dbReference>
<dbReference type="SUPFAM" id="SSF52540">
    <property type="entry name" value="P-loop containing nucleoside triphosphate hydrolases"/>
    <property type="match status" value="1"/>
</dbReference>
<gene>
    <name evidence="2" type="ORF">PZ740_07475</name>
</gene>
<dbReference type="InterPro" id="IPR027417">
    <property type="entry name" value="P-loop_NTPase"/>
</dbReference>